<dbReference type="AlphaFoldDB" id="A0A7J7J6I5"/>
<dbReference type="InterPro" id="IPR051719">
    <property type="entry name" value="CASTOR_mTORC1"/>
</dbReference>
<dbReference type="PRINTS" id="PR02078">
    <property type="entry name" value="GATSLIKEFMLY"/>
</dbReference>
<dbReference type="Pfam" id="PF13840">
    <property type="entry name" value="ACT_7"/>
    <property type="match status" value="1"/>
</dbReference>
<evidence type="ECO:0000256" key="2">
    <source>
        <dbReference type="ARBA" id="ARBA00022490"/>
    </source>
</evidence>
<dbReference type="InterPro" id="IPR049479">
    <property type="entry name" value="CASTOR1_ACT-like"/>
</dbReference>
<organism evidence="5 6">
    <name type="scientific">Bugula neritina</name>
    <name type="common">Brown bryozoan</name>
    <name type="synonym">Sertularia neritina</name>
    <dbReference type="NCBI Taxonomy" id="10212"/>
    <lineage>
        <taxon>Eukaryota</taxon>
        <taxon>Metazoa</taxon>
        <taxon>Spiralia</taxon>
        <taxon>Lophotrochozoa</taxon>
        <taxon>Bryozoa</taxon>
        <taxon>Gymnolaemata</taxon>
        <taxon>Cheilostomatida</taxon>
        <taxon>Flustrina</taxon>
        <taxon>Buguloidea</taxon>
        <taxon>Bugulidae</taxon>
        <taxon>Bugula</taxon>
    </lineage>
</organism>
<dbReference type="InterPro" id="IPR026249">
    <property type="entry name" value="CASTOR_fam"/>
</dbReference>
<dbReference type="EMBL" id="VXIV02002950">
    <property type="protein sequence ID" value="KAF6021849.1"/>
    <property type="molecule type" value="Genomic_DNA"/>
</dbReference>
<sequence>MPIVLEEHRDELTVVDGVWIPLVVSVGLDGLNTAGISKIARSVIMPLADFNISVYCLSTYKTDYVLVRKSDLAYACRVLAYDFKITEEKSITSEEVYIDPSTIPPRQENKPLRPITNAYTSPGNTFYITSMDRSSIEPHALNIIECLFFSHTQPKGNESFFSLGIVDNDISLVLDDHLLHKFPAHILFNTREKWKMVKIGDMPGGLGFVTAGIVPCEDIDTVMKLLMERKLLSHEAVPDADMPGVLANQTEDFGDVNGKLVTAHSEEIDE</sequence>
<evidence type="ECO:0000259" key="3">
    <source>
        <dbReference type="Pfam" id="PF13840"/>
    </source>
</evidence>
<proteinExistence type="predicted"/>
<dbReference type="OrthoDB" id="58529at2759"/>
<evidence type="ECO:0000313" key="6">
    <source>
        <dbReference type="Proteomes" id="UP000593567"/>
    </source>
</evidence>
<dbReference type="PANTHER" id="PTHR31131:SF6">
    <property type="entry name" value="CASTOR ACT DOMAIN-CONTAINING PROTEIN"/>
    <property type="match status" value="1"/>
</dbReference>
<protein>
    <submittedName>
        <fullName evidence="5">GATSL3</fullName>
    </submittedName>
</protein>
<dbReference type="InterPro" id="IPR045865">
    <property type="entry name" value="ACT-like_dom_sf"/>
</dbReference>
<feature type="domain" description="CASTOR ACT" evidence="3">
    <location>
        <begin position="26"/>
        <end position="79"/>
    </location>
</feature>
<dbReference type="PANTHER" id="PTHR31131">
    <property type="entry name" value="CHROMOSOME 1, WHOLE GENOME SHOTGUN SEQUENCE"/>
    <property type="match status" value="1"/>
</dbReference>
<comment type="caution">
    <text evidence="5">The sequence shown here is derived from an EMBL/GenBank/DDBJ whole genome shotgun (WGS) entry which is preliminary data.</text>
</comment>
<dbReference type="GO" id="GO:0005829">
    <property type="term" value="C:cytosol"/>
    <property type="evidence" value="ECO:0007669"/>
    <property type="project" value="UniProtKB-SubCell"/>
</dbReference>
<evidence type="ECO:0000259" key="4">
    <source>
        <dbReference type="Pfam" id="PF21389"/>
    </source>
</evidence>
<keyword evidence="6" id="KW-1185">Reference proteome</keyword>
<evidence type="ECO:0000313" key="5">
    <source>
        <dbReference type="EMBL" id="KAF6021849.1"/>
    </source>
</evidence>
<gene>
    <name evidence="5" type="ORF">EB796_019846</name>
</gene>
<dbReference type="SUPFAM" id="SSF55021">
    <property type="entry name" value="ACT-like"/>
    <property type="match status" value="1"/>
</dbReference>
<evidence type="ECO:0000256" key="1">
    <source>
        <dbReference type="ARBA" id="ARBA00004514"/>
    </source>
</evidence>
<dbReference type="Proteomes" id="UP000593567">
    <property type="component" value="Unassembled WGS sequence"/>
</dbReference>
<dbReference type="InterPro" id="IPR027795">
    <property type="entry name" value="CASTOR_ACT_dom"/>
</dbReference>
<dbReference type="Gene3D" id="3.30.2130.10">
    <property type="entry name" value="VC0802-like"/>
    <property type="match status" value="1"/>
</dbReference>
<reference evidence="5" key="1">
    <citation type="submission" date="2020-06" db="EMBL/GenBank/DDBJ databases">
        <title>Draft genome of Bugula neritina, a colonial animal packing powerful symbionts and potential medicines.</title>
        <authorList>
            <person name="Rayko M."/>
        </authorList>
    </citation>
    <scope>NUCLEOTIDE SEQUENCE [LARGE SCALE GENOMIC DNA]</scope>
    <source>
        <strain evidence="5">Kwan_BN1</strain>
    </source>
</reference>
<comment type="subcellular location">
    <subcellularLocation>
        <location evidence="1">Cytoplasm</location>
        <location evidence="1">Cytosol</location>
    </subcellularLocation>
</comment>
<dbReference type="Pfam" id="PF21389">
    <property type="entry name" value="CASTOR1_ACT-like"/>
    <property type="match status" value="1"/>
</dbReference>
<name>A0A7J7J6I5_BUGNE</name>
<accession>A0A7J7J6I5</accession>
<keyword evidence="2" id="KW-0963">Cytoplasm</keyword>
<feature type="domain" description="Cytosolic arginine sensor for mTORC1 subunit 1/2 ACT-like" evidence="4">
    <location>
        <begin position="120"/>
        <end position="189"/>
    </location>
</feature>